<reference evidence="2" key="1">
    <citation type="submission" date="2017-04" db="EMBL/GenBank/DDBJ databases">
        <authorList>
            <person name="Varghese N."/>
            <person name="Submissions S."/>
        </authorList>
    </citation>
    <scope>NUCLEOTIDE SEQUENCE [LARGE SCALE GENOMIC DNA]</scope>
    <source>
        <strain evidence="2">Dd16</strain>
    </source>
</reference>
<dbReference type="Gene3D" id="3.40.630.40">
    <property type="entry name" value="Zn-dependent exopeptidases"/>
    <property type="match status" value="1"/>
</dbReference>
<dbReference type="RefSeq" id="WP_085217332.1">
    <property type="nucleotide sequence ID" value="NZ_LT840185.1"/>
</dbReference>
<evidence type="ECO:0000313" key="2">
    <source>
        <dbReference type="Proteomes" id="UP000192934"/>
    </source>
</evidence>
<protein>
    <submittedName>
        <fullName evidence="1">N-formylglutamate amidohydrolase</fullName>
    </submittedName>
</protein>
<accession>A0A1X7FZG7</accession>
<dbReference type="Proteomes" id="UP000192934">
    <property type="component" value="Chromosome I"/>
</dbReference>
<dbReference type="STRING" id="941907.SAMN06295910_0458"/>
<evidence type="ECO:0000313" key="1">
    <source>
        <dbReference type="EMBL" id="SMF61469.1"/>
    </source>
</evidence>
<sequence length="290" mass="30673">MTADPDDALPFHRIGPDRPVSPVVLSVPHAGRNYSEALLASARVPLATLAALEDPLVDRLAWRAQADGAVAIVARAPRAEIDLNRDEREVDPAMIVPPPPGHTLLASARIRGGLGLVPARLGGATLWNARLSASELVRRIETIHRPYHAAIAGALEAARRRFGVAVLIDCHSMPPRRRDDPDRADIVLGDRHGTSSGPAYVAAASAQVRRAGYSVSRNAPYAGGHITGRHGRPSADIHAFQVEIDRSLYLDAASREPGPGFDRIAQLLGDIAAAVVAQAIADGALPEAAE</sequence>
<keyword evidence="2" id="KW-1185">Reference proteome</keyword>
<gene>
    <name evidence="1" type="ORF">SAMN06295910_0458</name>
</gene>
<dbReference type="Pfam" id="PF05013">
    <property type="entry name" value="FGase"/>
    <property type="match status" value="1"/>
</dbReference>
<dbReference type="InterPro" id="IPR007709">
    <property type="entry name" value="N-FG_amidohydro"/>
</dbReference>
<dbReference type="AlphaFoldDB" id="A0A1X7FZG7"/>
<dbReference type="SUPFAM" id="SSF53187">
    <property type="entry name" value="Zn-dependent exopeptidases"/>
    <property type="match status" value="1"/>
</dbReference>
<keyword evidence="1" id="KW-0378">Hydrolase</keyword>
<proteinExistence type="predicted"/>
<name>A0A1X7FZG7_9SPHN</name>
<dbReference type="GO" id="GO:0016787">
    <property type="term" value="F:hydrolase activity"/>
    <property type="evidence" value="ECO:0007669"/>
    <property type="project" value="UniProtKB-KW"/>
</dbReference>
<dbReference type="OrthoDB" id="9802050at2"/>
<organism evidence="1 2">
    <name type="scientific">Allosphingosinicella indica</name>
    <dbReference type="NCBI Taxonomy" id="941907"/>
    <lineage>
        <taxon>Bacteria</taxon>
        <taxon>Pseudomonadati</taxon>
        <taxon>Pseudomonadota</taxon>
        <taxon>Alphaproteobacteria</taxon>
        <taxon>Sphingomonadales</taxon>
        <taxon>Sphingomonadaceae</taxon>
        <taxon>Allosphingosinicella</taxon>
    </lineage>
</organism>
<dbReference type="EMBL" id="LT840185">
    <property type="protein sequence ID" value="SMF61469.1"/>
    <property type="molecule type" value="Genomic_DNA"/>
</dbReference>